<dbReference type="AlphaFoldDB" id="A0A0D1Z893"/>
<dbReference type="HOGENOM" id="CLU_048149_0_0_1"/>
<keyword evidence="3" id="KW-1185">Reference proteome</keyword>
<evidence type="ECO:0000256" key="1">
    <source>
        <dbReference type="SAM" id="MobiDB-lite"/>
    </source>
</evidence>
<dbReference type="GeneID" id="27308098"/>
<dbReference type="VEuPathDB" id="FungiDB:PV09_00125"/>
<feature type="region of interest" description="Disordered" evidence="1">
    <location>
        <begin position="64"/>
        <end position="137"/>
    </location>
</feature>
<proteinExistence type="predicted"/>
<gene>
    <name evidence="2" type="ORF">PV09_00125</name>
</gene>
<dbReference type="RefSeq" id="XP_016219066.1">
    <property type="nucleotide sequence ID" value="XM_016352809.1"/>
</dbReference>
<name>A0A0D1Z893_9PEZI</name>
<dbReference type="EMBL" id="KN847529">
    <property type="protein sequence ID" value="KIW09197.1"/>
    <property type="molecule type" value="Genomic_DNA"/>
</dbReference>
<organism evidence="2 3">
    <name type="scientific">Verruconis gallopava</name>
    <dbReference type="NCBI Taxonomy" id="253628"/>
    <lineage>
        <taxon>Eukaryota</taxon>
        <taxon>Fungi</taxon>
        <taxon>Dikarya</taxon>
        <taxon>Ascomycota</taxon>
        <taxon>Pezizomycotina</taxon>
        <taxon>Dothideomycetes</taxon>
        <taxon>Pleosporomycetidae</taxon>
        <taxon>Venturiales</taxon>
        <taxon>Sympoventuriaceae</taxon>
        <taxon>Verruconis</taxon>
    </lineage>
</organism>
<dbReference type="PANTHER" id="PTHR38790">
    <property type="entry name" value="2EXR DOMAIN-CONTAINING PROTEIN-RELATED"/>
    <property type="match status" value="1"/>
</dbReference>
<accession>A0A0D1Z893</accession>
<dbReference type="OrthoDB" id="3795483at2759"/>
<dbReference type="STRING" id="253628.A0A0D1Z893"/>
<evidence type="ECO:0000313" key="3">
    <source>
        <dbReference type="Proteomes" id="UP000053259"/>
    </source>
</evidence>
<sequence>MTSCLILSLPLEIRQNIYDWASVRPTGSHLILKEFFEKIDTDIPRLPPTEVVLPVSGVAIVTDDPHLDEANIGNEDEVDEDGQEGWEDNDALSDSIDEEESLHEDGGGNETNSSDDVSDFDDTEVLPYPNSRSDNGRNTKYRHILPILQLSHCPPPIGLLGTCKQIHDEARSFYRKRAVLVIDVNKGFQHFSFFQETIDLLIRTPYSPLEQIRKVNLVITWDSEWLRAKSTPPDQKLERDQMFFFNYYFGERIQLMINLLQACPELQNVKIDYHDTEDTEASRSFMFQKLMDLQVAVISKNSVDDNGDRLPVEIELNQYFSQAGTAHARDSLLALRRTEFDHFLLSGLSMR</sequence>
<dbReference type="Proteomes" id="UP000053259">
    <property type="component" value="Unassembled WGS sequence"/>
</dbReference>
<reference evidence="2 3" key="1">
    <citation type="submission" date="2015-01" db="EMBL/GenBank/DDBJ databases">
        <title>The Genome Sequence of Ochroconis gallopava CBS43764.</title>
        <authorList>
            <consortium name="The Broad Institute Genomics Platform"/>
            <person name="Cuomo C."/>
            <person name="de Hoog S."/>
            <person name="Gorbushina A."/>
            <person name="Stielow B."/>
            <person name="Teixiera M."/>
            <person name="Abouelleil A."/>
            <person name="Chapman S.B."/>
            <person name="Priest M."/>
            <person name="Young S.K."/>
            <person name="Wortman J."/>
            <person name="Nusbaum C."/>
            <person name="Birren B."/>
        </authorList>
    </citation>
    <scope>NUCLEOTIDE SEQUENCE [LARGE SCALE GENOMIC DNA]</scope>
    <source>
        <strain evidence="2 3">CBS 43764</strain>
    </source>
</reference>
<feature type="compositionally biased region" description="Acidic residues" evidence="1">
    <location>
        <begin position="74"/>
        <end position="102"/>
    </location>
</feature>
<dbReference type="PANTHER" id="PTHR38790:SF4">
    <property type="entry name" value="2EXR DOMAIN-CONTAINING PROTEIN"/>
    <property type="match status" value="1"/>
</dbReference>
<evidence type="ECO:0000313" key="2">
    <source>
        <dbReference type="EMBL" id="KIW09197.1"/>
    </source>
</evidence>
<protein>
    <submittedName>
        <fullName evidence="2">Uncharacterized protein</fullName>
    </submittedName>
</protein>
<dbReference type="InParanoid" id="A0A0D1Z893"/>